<dbReference type="InterPro" id="IPR055723">
    <property type="entry name" value="DUF7299"/>
</dbReference>
<dbReference type="EMBL" id="MW689258">
    <property type="protein sequence ID" value="QVW27724.1"/>
    <property type="molecule type" value="Genomic_DNA"/>
</dbReference>
<dbReference type="Pfam" id="PF23973">
    <property type="entry name" value="DUF7299"/>
    <property type="match status" value="1"/>
</dbReference>
<accession>A0A8E7FMF8</accession>
<reference evidence="1" key="1">
    <citation type="submission" date="2021-03" db="EMBL/GenBank/DDBJ databases">
        <title>Complete genome sequence of Hafnia phage Pocis76.</title>
        <authorList>
            <person name="Dislers A."/>
            <person name="Zrelovs N."/>
            <person name="Kazaks A."/>
        </authorList>
    </citation>
    <scope>NUCLEOTIDE SEQUENCE</scope>
</reference>
<evidence type="ECO:0000313" key="1">
    <source>
        <dbReference type="EMBL" id="QVW27724.1"/>
    </source>
</evidence>
<evidence type="ECO:0000313" key="2">
    <source>
        <dbReference type="Proteomes" id="UP000678489"/>
    </source>
</evidence>
<name>A0A8E7FMF8_9CAUD</name>
<dbReference type="Proteomes" id="UP000678489">
    <property type="component" value="Segment"/>
</dbReference>
<protein>
    <submittedName>
        <fullName evidence="1">Uncharacterized protein</fullName>
    </submittedName>
</protein>
<sequence length="75" mass="8263">MLMFIVGFISCFVLALLAVFVSKAKLNKLIESGKYAAAIYNEKEKRWEVGGRYLSIAAKIKTGIVANNGSVKYTD</sequence>
<keyword evidence="2" id="KW-1185">Reference proteome</keyword>
<proteinExistence type="predicted"/>
<organism evidence="1 2">
    <name type="scientific">Hafnia phage Pocis76</name>
    <dbReference type="NCBI Taxonomy" id="2831174"/>
    <lineage>
        <taxon>Viruses</taxon>
        <taxon>Duplodnaviria</taxon>
        <taxon>Heunggongvirae</taxon>
        <taxon>Uroviricota</taxon>
        <taxon>Caudoviricetes</taxon>
        <taxon>Drexlerviridae</taxon>
        <taxon>Tempevirinae</taxon>
        <taxon>Pocisvirus</taxon>
        <taxon>Pocisvirus pocis76</taxon>
    </lineage>
</organism>